<dbReference type="Gene3D" id="3.30.2020.40">
    <property type="entry name" value="Uncharacterised protein PF10387, DUF2442"/>
    <property type="match status" value="1"/>
</dbReference>
<protein>
    <submittedName>
        <fullName evidence="2">DUF2442 domain-containing protein</fullName>
    </submittedName>
</protein>
<organism evidence="2 3">
    <name type="scientific">Paraburkholderia silviterrae</name>
    <dbReference type="NCBI Taxonomy" id="2528715"/>
    <lineage>
        <taxon>Bacteria</taxon>
        <taxon>Pseudomonadati</taxon>
        <taxon>Pseudomonadota</taxon>
        <taxon>Betaproteobacteria</taxon>
        <taxon>Burkholderiales</taxon>
        <taxon>Burkholderiaceae</taxon>
        <taxon>Paraburkholderia</taxon>
    </lineage>
</organism>
<accession>A0A4R5M1M9</accession>
<dbReference type="Proteomes" id="UP000295722">
    <property type="component" value="Unassembled WGS sequence"/>
</dbReference>
<evidence type="ECO:0000313" key="3">
    <source>
        <dbReference type="Proteomes" id="UP000295722"/>
    </source>
</evidence>
<evidence type="ECO:0000313" key="2">
    <source>
        <dbReference type="EMBL" id="TDG19246.1"/>
    </source>
</evidence>
<dbReference type="OrthoDB" id="8563470at2"/>
<feature type="region of interest" description="Disordered" evidence="1">
    <location>
        <begin position="122"/>
        <end position="149"/>
    </location>
</feature>
<comment type="caution">
    <text evidence="2">The sequence shown here is derived from an EMBL/GenBank/DDBJ whole genome shotgun (WGS) entry which is preliminary data.</text>
</comment>
<reference evidence="2 3" key="1">
    <citation type="submission" date="2019-03" db="EMBL/GenBank/DDBJ databases">
        <title>Paraburkholderia sp. 4M-K11, isolated from subtropical forest soil.</title>
        <authorList>
            <person name="Gao Z.-H."/>
            <person name="Qiu L.-H."/>
        </authorList>
    </citation>
    <scope>NUCLEOTIDE SEQUENCE [LARGE SCALE GENOMIC DNA]</scope>
    <source>
        <strain evidence="2 3">4M-K11</strain>
    </source>
</reference>
<dbReference type="EMBL" id="SMRP01000023">
    <property type="protein sequence ID" value="TDG19246.1"/>
    <property type="molecule type" value="Genomic_DNA"/>
</dbReference>
<dbReference type="RefSeq" id="WP_133198700.1">
    <property type="nucleotide sequence ID" value="NZ_JBHUCW010000018.1"/>
</dbReference>
<dbReference type="AlphaFoldDB" id="A0A4R5M1M9"/>
<keyword evidence="3" id="KW-1185">Reference proteome</keyword>
<sequence length="149" mass="15975">MENANMVDISREQFEAATRAAQASPVAVAARYSRTHHKLEVAFANGVSIAVPIALIQDFQMLEKPPTAAQLSELEIWGGGQSVFFPRLDLLVWAPGLLQGVYGSKAWMRELARAMGSVTSPAKAAAARANGRKGGRPRKKPPALCAPHT</sequence>
<name>A0A4R5M1M9_9BURK</name>
<evidence type="ECO:0000256" key="1">
    <source>
        <dbReference type="SAM" id="MobiDB-lite"/>
    </source>
</evidence>
<gene>
    <name evidence="2" type="ORF">EYW47_31400</name>
</gene>
<feature type="compositionally biased region" description="Basic residues" evidence="1">
    <location>
        <begin position="130"/>
        <end position="141"/>
    </location>
</feature>
<proteinExistence type="predicted"/>